<dbReference type="InterPro" id="IPR010230">
    <property type="entry name" value="FeS-cluster_ATPase_SufC"/>
</dbReference>
<keyword evidence="2" id="KW-0067">ATP-binding</keyword>
<dbReference type="KEGG" id="tnu:BD01_0463"/>
<dbReference type="InterPro" id="IPR027417">
    <property type="entry name" value="P-loop_NTPase"/>
</dbReference>
<dbReference type="HOGENOM" id="CLU_000604_48_1_2"/>
<dbReference type="GO" id="GO:0005524">
    <property type="term" value="F:ATP binding"/>
    <property type="evidence" value="ECO:0007669"/>
    <property type="project" value="UniProtKB-KW"/>
</dbReference>
<reference evidence="4 5" key="1">
    <citation type="submission" date="2014-02" db="EMBL/GenBank/DDBJ databases">
        <title>Genome Sequence of an Hyperthermophilic Archaeon, Thermococcus nautili 30-1, producing viral vesicles.</title>
        <authorList>
            <person name="Oberto J."/>
            <person name="Gaudin M."/>
            <person name="Cossu M."/>
            <person name="Gorlas A."/>
            <person name="Slesarev A."/>
            <person name="Marguet E."/>
            <person name="Forterre P."/>
        </authorList>
    </citation>
    <scope>NUCLEOTIDE SEQUENCE [LARGE SCALE GENOMIC DNA]</scope>
    <source>
        <strain evidence="4 5">30-1</strain>
    </source>
</reference>
<dbReference type="SUPFAM" id="SSF52540">
    <property type="entry name" value="P-loop containing nucleoside triphosphate hydrolases"/>
    <property type="match status" value="1"/>
</dbReference>
<dbReference type="InterPro" id="IPR003593">
    <property type="entry name" value="AAA+_ATPase"/>
</dbReference>
<feature type="domain" description="ABC transporter" evidence="3">
    <location>
        <begin position="17"/>
        <end position="257"/>
    </location>
</feature>
<dbReference type="STRING" id="195522.BD01_0463"/>
<evidence type="ECO:0000313" key="5">
    <source>
        <dbReference type="Proteomes" id="UP000019434"/>
    </source>
</evidence>
<proteinExistence type="predicted"/>
<evidence type="ECO:0000313" key="4">
    <source>
        <dbReference type="EMBL" id="AHL22088.1"/>
    </source>
</evidence>
<dbReference type="PROSITE" id="PS50893">
    <property type="entry name" value="ABC_TRANSPORTER_2"/>
    <property type="match status" value="1"/>
</dbReference>
<evidence type="ECO:0000256" key="1">
    <source>
        <dbReference type="ARBA" id="ARBA00022741"/>
    </source>
</evidence>
<protein>
    <submittedName>
        <fullName evidence="4">Ribosomal protein S16</fullName>
    </submittedName>
</protein>
<keyword evidence="4" id="KW-0689">Ribosomal protein</keyword>
<dbReference type="CDD" id="cd03217">
    <property type="entry name" value="ABC_FeS_Assembly"/>
    <property type="match status" value="1"/>
</dbReference>
<dbReference type="InterPro" id="IPR017871">
    <property type="entry name" value="ABC_transporter-like_CS"/>
</dbReference>
<organism evidence="4 5">
    <name type="scientific">Thermococcus nautili</name>
    <dbReference type="NCBI Taxonomy" id="195522"/>
    <lineage>
        <taxon>Archaea</taxon>
        <taxon>Methanobacteriati</taxon>
        <taxon>Methanobacteriota</taxon>
        <taxon>Thermococci</taxon>
        <taxon>Thermococcales</taxon>
        <taxon>Thermococcaceae</taxon>
        <taxon>Thermococcus</taxon>
    </lineage>
</organism>
<dbReference type="GO" id="GO:0016887">
    <property type="term" value="F:ATP hydrolysis activity"/>
    <property type="evidence" value="ECO:0007669"/>
    <property type="project" value="InterPro"/>
</dbReference>
<dbReference type="GO" id="GO:0005840">
    <property type="term" value="C:ribosome"/>
    <property type="evidence" value="ECO:0007669"/>
    <property type="project" value="UniProtKB-KW"/>
</dbReference>
<keyword evidence="5" id="KW-1185">Reference proteome</keyword>
<dbReference type="Pfam" id="PF00005">
    <property type="entry name" value="ABC_tran"/>
    <property type="match status" value="1"/>
</dbReference>
<dbReference type="PANTHER" id="PTHR43204">
    <property type="entry name" value="ABC TRANSPORTER I FAMILY MEMBER 6, CHLOROPLASTIC"/>
    <property type="match status" value="1"/>
</dbReference>
<dbReference type="NCBIfam" id="TIGR01978">
    <property type="entry name" value="sufC"/>
    <property type="match status" value="1"/>
</dbReference>
<name>W8NS69_9EURY</name>
<dbReference type="PROSITE" id="PS00211">
    <property type="entry name" value="ABC_TRANSPORTER_1"/>
    <property type="match status" value="1"/>
</dbReference>
<dbReference type="SMART" id="SM00382">
    <property type="entry name" value="AAA"/>
    <property type="match status" value="1"/>
</dbReference>
<dbReference type="eggNOG" id="arCOG04236">
    <property type="taxonomic scope" value="Archaea"/>
</dbReference>
<evidence type="ECO:0000256" key="2">
    <source>
        <dbReference type="ARBA" id="ARBA00022840"/>
    </source>
</evidence>
<keyword evidence="4" id="KW-0687">Ribonucleoprotein</keyword>
<dbReference type="EMBL" id="CP007264">
    <property type="protein sequence ID" value="AHL22088.1"/>
    <property type="molecule type" value="Genomic_DNA"/>
</dbReference>
<dbReference type="Proteomes" id="UP000019434">
    <property type="component" value="Chromosome"/>
</dbReference>
<sequence>MLKKRPIYVTHGGELMLKVENLHVNVEDKEILKGVNLEVKPGEFHVIMGPNGSGKSTLALTISGHPKYEVRNGRILFEGEDITELGPDERAKRGILLAFQVPPEVEGVRIIDFLQQVLVELKGLDPVEAYDLIVEKAKELWFKEEDLHRYVNVGFSGGERKRLELLQAVLIEPKLLILDEPDSGVDVDSLSVISRKIEELHERGTAILLITHYGRILEHIDKNRITAHVMKDGRIVRTGGGELVDRIDREGFAGIFEEVGA</sequence>
<dbReference type="AlphaFoldDB" id="W8NS69"/>
<accession>W8NS69</accession>
<evidence type="ECO:0000259" key="3">
    <source>
        <dbReference type="PROSITE" id="PS50893"/>
    </source>
</evidence>
<gene>
    <name evidence="4" type="ORF">BD01_0463</name>
</gene>
<keyword evidence="1" id="KW-0547">Nucleotide-binding</keyword>
<dbReference type="InterPro" id="IPR003439">
    <property type="entry name" value="ABC_transporter-like_ATP-bd"/>
</dbReference>
<dbReference type="Gene3D" id="3.40.50.300">
    <property type="entry name" value="P-loop containing nucleotide triphosphate hydrolases"/>
    <property type="match status" value="1"/>
</dbReference>
<dbReference type="PANTHER" id="PTHR43204:SF1">
    <property type="entry name" value="ABC TRANSPORTER I FAMILY MEMBER 6, CHLOROPLASTIC"/>
    <property type="match status" value="1"/>
</dbReference>